<dbReference type="Gramene" id="EOY22121">
    <property type="protein sequence ID" value="EOY22121"/>
    <property type="gene ID" value="TCM_014310"/>
</dbReference>
<dbReference type="EMBL" id="CM001881">
    <property type="protein sequence ID" value="EOY22121.1"/>
    <property type="molecule type" value="Genomic_DNA"/>
</dbReference>
<organism evidence="2 3">
    <name type="scientific">Theobroma cacao</name>
    <name type="common">Cacao</name>
    <name type="synonym">Cocoa</name>
    <dbReference type="NCBI Taxonomy" id="3641"/>
    <lineage>
        <taxon>Eukaryota</taxon>
        <taxon>Viridiplantae</taxon>
        <taxon>Streptophyta</taxon>
        <taxon>Embryophyta</taxon>
        <taxon>Tracheophyta</taxon>
        <taxon>Spermatophyta</taxon>
        <taxon>Magnoliopsida</taxon>
        <taxon>eudicotyledons</taxon>
        <taxon>Gunneridae</taxon>
        <taxon>Pentapetalae</taxon>
        <taxon>rosids</taxon>
        <taxon>malvids</taxon>
        <taxon>Malvales</taxon>
        <taxon>Malvaceae</taxon>
        <taxon>Byttnerioideae</taxon>
        <taxon>Theobroma</taxon>
    </lineage>
</organism>
<evidence type="ECO:0000313" key="3">
    <source>
        <dbReference type="Proteomes" id="UP000026915"/>
    </source>
</evidence>
<evidence type="ECO:0000256" key="1">
    <source>
        <dbReference type="SAM" id="SignalP"/>
    </source>
</evidence>
<feature type="chain" id="PRO_5012542634" evidence="1">
    <location>
        <begin position="16"/>
        <end position="70"/>
    </location>
</feature>
<accession>A0A061FXX9</accession>
<evidence type="ECO:0000313" key="2">
    <source>
        <dbReference type="EMBL" id="EOY22121.1"/>
    </source>
</evidence>
<keyword evidence="3" id="KW-1185">Reference proteome</keyword>
<reference evidence="2 3" key="1">
    <citation type="journal article" date="2013" name="Genome Biol.">
        <title>The genome sequence of the most widely cultivated cacao type and its use to identify candidate genes regulating pod color.</title>
        <authorList>
            <person name="Motamayor J.C."/>
            <person name="Mockaitis K."/>
            <person name="Schmutz J."/>
            <person name="Haiminen N."/>
            <person name="Iii D.L."/>
            <person name="Cornejo O."/>
            <person name="Findley S.D."/>
            <person name="Zheng P."/>
            <person name="Utro F."/>
            <person name="Royaert S."/>
            <person name="Saski C."/>
            <person name="Jenkins J."/>
            <person name="Podicheti R."/>
            <person name="Zhao M."/>
            <person name="Scheffler B.E."/>
            <person name="Stack J.C."/>
            <person name="Feltus F.A."/>
            <person name="Mustiga G.M."/>
            <person name="Amores F."/>
            <person name="Phillips W."/>
            <person name="Marelli J.P."/>
            <person name="May G.D."/>
            <person name="Shapiro H."/>
            <person name="Ma J."/>
            <person name="Bustamante C.D."/>
            <person name="Schnell R.J."/>
            <person name="Main D."/>
            <person name="Gilbert D."/>
            <person name="Parida L."/>
            <person name="Kuhn D.N."/>
        </authorList>
    </citation>
    <scope>NUCLEOTIDE SEQUENCE [LARGE SCALE GENOMIC DNA]</scope>
    <source>
        <strain evidence="3">cv. Matina 1-6</strain>
    </source>
</reference>
<feature type="signal peptide" evidence="1">
    <location>
        <begin position="1"/>
        <end position="15"/>
    </location>
</feature>
<dbReference type="Proteomes" id="UP000026915">
    <property type="component" value="Chromosome 3"/>
</dbReference>
<sequence length="70" mass="8388">MNFLKIWLMPKLILGDTLVEASNRVRQVLSTNTYKIGFKPMHCLHFDEPRTHSTGNATRRRWRCCWRNIK</sequence>
<proteinExistence type="predicted"/>
<gene>
    <name evidence="2" type="ORF">TCM_014310</name>
</gene>
<dbReference type="AlphaFoldDB" id="A0A061FXX9"/>
<keyword evidence="1" id="KW-0732">Signal</keyword>
<dbReference type="HOGENOM" id="CLU_2762960_0_0_1"/>
<dbReference type="InParanoid" id="A0A061FXX9"/>
<name>A0A061FXX9_THECC</name>
<protein>
    <submittedName>
        <fullName evidence="2">Uncharacterized protein</fullName>
    </submittedName>
</protein>